<evidence type="ECO:0008006" key="3">
    <source>
        <dbReference type="Google" id="ProtNLM"/>
    </source>
</evidence>
<dbReference type="PANTHER" id="PTHR35046">
    <property type="entry name" value="ZINC KNUCKLE (CCHC-TYPE) FAMILY PROTEIN"/>
    <property type="match status" value="1"/>
</dbReference>
<keyword evidence="2" id="KW-1185">Reference proteome</keyword>
<name>A0AAV2GT42_9ROSI</name>
<dbReference type="CDD" id="cd00303">
    <property type="entry name" value="retropepsin_like"/>
    <property type="match status" value="1"/>
</dbReference>
<accession>A0AAV2GT42</accession>
<organism evidence="1 2">
    <name type="scientific">Linum trigynum</name>
    <dbReference type="NCBI Taxonomy" id="586398"/>
    <lineage>
        <taxon>Eukaryota</taxon>
        <taxon>Viridiplantae</taxon>
        <taxon>Streptophyta</taxon>
        <taxon>Embryophyta</taxon>
        <taxon>Tracheophyta</taxon>
        <taxon>Spermatophyta</taxon>
        <taxon>Magnoliopsida</taxon>
        <taxon>eudicotyledons</taxon>
        <taxon>Gunneridae</taxon>
        <taxon>Pentapetalae</taxon>
        <taxon>rosids</taxon>
        <taxon>fabids</taxon>
        <taxon>Malpighiales</taxon>
        <taxon>Linaceae</taxon>
        <taxon>Linum</taxon>
    </lineage>
</organism>
<protein>
    <recommendedName>
        <fullName evidence="3">Gag-pol polyprotein</fullName>
    </recommendedName>
</protein>
<dbReference type="PANTHER" id="PTHR35046:SF26">
    <property type="entry name" value="RNA-DIRECTED DNA POLYMERASE"/>
    <property type="match status" value="1"/>
</dbReference>
<gene>
    <name evidence="1" type="ORF">LTRI10_LOCUS52756</name>
</gene>
<dbReference type="InterPro" id="IPR021109">
    <property type="entry name" value="Peptidase_aspartic_dom_sf"/>
</dbReference>
<dbReference type="EMBL" id="OZ034822">
    <property type="protein sequence ID" value="CAL1413532.1"/>
    <property type="molecule type" value="Genomic_DNA"/>
</dbReference>
<dbReference type="Proteomes" id="UP001497516">
    <property type="component" value="Chromosome 9"/>
</dbReference>
<sequence>MGNGFGSDVDSEDDDVDEHIKAEKPPIGKFLGVNCRALSIEAYTETEQRDNLFHSHLLVDGKVLSMVIDDGSCTNVVSLDAVNKLGLDTIKHPQPYTLHWMNDNRNIKVIKKAKVCFHISDYAEEIRYYVAPMQAAHLLLGRPWQYDR</sequence>
<dbReference type="AlphaFoldDB" id="A0AAV2GT42"/>
<evidence type="ECO:0000313" key="2">
    <source>
        <dbReference type="Proteomes" id="UP001497516"/>
    </source>
</evidence>
<dbReference type="SUPFAM" id="SSF50630">
    <property type="entry name" value="Acid proteases"/>
    <property type="match status" value="1"/>
</dbReference>
<proteinExistence type="predicted"/>
<evidence type="ECO:0000313" key="1">
    <source>
        <dbReference type="EMBL" id="CAL1413532.1"/>
    </source>
</evidence>
<reference evidence="1 2" key="1">
    <citation type="submission" date="2024-04" db="EMBL/GenBank/DDBJ databases">
        <authorList>
            <person name="Fracassetti M."/>
        </authorList>
    </citation>
    <scope>NUCLEOTIDE SEQUENCE [LARGE SCALE GENOMIC DNA]</scope>
</reference>
<dbReference type="Gene3D" id="2.40.70.10">
    <property type="entry name" value="Acid Proteases"/>
    <property type="match status" value="1"/>
</dbReference>